<evidence type="ECO:0000256" key="5">
    <source>
        <dbReference type="SAM" id="MobiDB-lite"/>
    </source>
</evidence>
<dbReference type="InterPro" id="IPR010445">
    <property type="entry name" value="LapA_dom"/>
</dbReference>
<evidence type="ECO:0000259" key="7">
    <source>
        <dbReference type="Pfam" id="PF06305"/>
    </source>
</evidence>
<evidence type="ECO:0000256" key="6">
    <source>
        <dbReference type="SAM" id="Phobius"/>
    </source>
</evidence>
<dbReference type="Proteomes" id="UP001549321">
    <property type="component" value="Unassembled WGS sequence"/>
</dbReference>
<name>A0ABV2R2U4_9HYPH</name>
<gene>
    <name evidence="8" type="ORF">ABIE08_003550</name>
</gene>
<evidence type="ECO:0000256" key="4">
    <source>
        <dbReference type="ARBA" id="ARBA00023136"/>
    </source>
</evidence>
<comment type="caution">
    <text evidence="8">The sequence shown here is derived from an EMBL/GenBank/DDBJ whole genome shotgun (WGS) entry which is preliminary data.</text>
</comment>
<feature type="domain" description="Lipopolysaccharide assembly protein A" evidence="7">
    <location>
        <begin position="44"/>
        <end position="92"/>
    </location>
</feature>
<proteinExistence type="predicted"/>
<keyword evidence="1" id="KW-1003">Cell membrane</keyword>
<feature type="compositionally biased region" description="Low complexity" evidence="5">
    <location>
        <begin position="96"/>
        <end position="114"/>
    </location>
</feature>
<keyword evidence="3 6" id="KW-1133">Transmembrane helix</keyword>
<organism evidence="8 9">
    <name type="scientific">Kaistia defluvii</name>
    <dbReference type="NCBI Taxonomy" id="410841"/>
    <lineage>
        <taxon>Bacteria</taxon>
        <taxon>Pseudomonadati</taxon>
        <taxon>Pseudomonadota</taxon>
        <taxon>Alphaproteobacteria</taxon>
        <taxon>Hyphomicrobiales</taxon>
        <taxon>Kaistiaceae</taxon>
        <taxon>Kaistia</taxon>
    </lineage>
</organism>
<evidence type="ECO:0000313" key="9">
    <source>
        <dbReference type="Proteomes" id="UP001549321"/>
    </source>
</evidence>
<dbReference type="Pfam" id="PF06305">
    <property type="entry name" value="LapA_dom"/>
    <property type="match status" value="1"/>
</dbReference>
<dbReference type="EMBL" id="JBEPSM010000003">
    <property type="protein sequence ID" value="MET4635599.1"/>
    <property type="molecule type" value="Genomic_DNA"/>
</dbReference>
<evidence type="ECO:0000256" key="3">
    <source>
        <dbReference type="ARBA" id="ARBA00022989"/>
    </source>
</evidence>
<protein>
    <submittedName>
        <fullName evidence="8">Integral membrane protein</fullName>
    </submittedName>
</protein>
<feature type="region of interest" description="Disordered" evidence="5">
    <location>
        <begin position="85"/>
        <end position="114"/>
    </location>
</feature>
<keyword evidence="9" id="KW-1185">Reference proteome</keyword>
<evidence type="ECO:0000313" key="8">
    <source>
        <dbReference type="EMBL" id="MET4635599.1"/>
    </source>
</evidence>
<dbReference type="RefSeq" id="WP_354553094.1">
    <property type="nucleotide sequence ID" value="NZ_JBEPSM010000003.1"/>
</dbReference>
<accession>A0ABV2R2U4</accession>
<feature type="transmembrane region" description="Helical" evidence="6">
    <location>
        <begin position="41"/>
        <end position="70"/>
    </location>
</feature>
<keyword evidence="2 6" id="KW-0812">Transmembrane</keyword>
<reference evidence="8 9" key="1">
    <citation type="submission" date="2024-06" db="EMBL/GenBank/DDBJ databases">
        <title>Sorghum-associated microbial communities from plants grown in Nebraska, USA.</title>
        <authorList>
            <person name="Schachtman D."/>
        </authorList>
    </citation>
    <scope>NUCLEOTIDE SEQUENCE [LARGE SCALE GENOMIC DNA]</scope>
    <source>
        <strain evidence="8 9">3207</strain>
    </source>
</reference>
<keyword evidence="4 6" id="KW-0472">Membrane</keyword>
<evidence type="ECO:0000256" key="2">
    <source>
        <dbReference type="ARBA" id="ARBA00022692"/>
    </source>
</evidence>
<sequence>MKKFLAVVILVPIAIIAVALSVANRHAVALSLDPFNSTDPAVVISMPLFVLVFGAIALGVLIGGVGAWLGQGRWRRQARKLRHELQDTRRENTQYRAAASASPATTLPAPRRVA</sequence>
<evidence type="ECO:0000256" key="1">
    <source>
        <dbReference type="ARBA" id="ARBA00022475"/>
    </source>
</evidence>